<proteinExistence type="predicted"/>
<organism evidence="1 2">
    <name type="scientific">Malus domestica</name>
    <name type="common">Apple</name>
    <name type="synonym">Pyrus malus</name>
    <dbReference type="NCBI Taxonomy" id="3750"/>
    <lineage>
        <taxon>Eukaryota</taxon>
        <taxon>Viridiplantae</taxon>
        <taxon>Streptophyta</taxon>
        <taxon>Embryophyta</taxon>
        <taxon>Tracheophyta</taxon>
        <taxon>Spermatophyta</taxon>
        <taxon>Magnoliopsida</taxon>
        <taxon>eudicotyledons</taxon>
        <taxon>Gunneridae</taxon>
        <taxon>Pentapetalae</taxon>
        <taxon>rosids</taxon>
        <taxon>fabids</taxon>
        <taxon>Rosales</taxon>
        <taxon>Rosaceae</taxon>
        <taxon>Amygdaloideae</taxon>
        <taxon>Maleae</taxon>
        <taxon>Malus</taxon>
    </lineage>
</organism>
<dbReference type="STRING" id="3750.A0A498HSN3"/>
<dbReference type="Proteomes" id="UP000290289">
    <property type="component" value="Chromosome 16"/>
</dbReference>
<name>A0A498HSN3_MALDO</name>
<gene>
    <name evidence="1" type="ORF">DVH24_025394</name>
</gene>
<reference evidence="1 2" key="1">
    <citation type="submission" date="2018-10" db="EMBL/GenBank/DDBJ databases">
        <title>A high-quality apple genome assembly.</title>
        <authorList>
            <person name="Hu J."/>
        </authorList>
    </citation>
    <scope>NUCLEOTIDE SEQUENCE [LARGE SCALE GENOMIC DNA]</scope>
    <source>
        <strain evidence="2">cv. HFTH1</strain>
        <tissue evidence="1">Young leaf</tissue>
    </source>
</reference>
<evidence type="ECO:0000313" key="1">
    <source>
        <dbReference type="EMBL" id="RXH71893.1"/>
    </source>
</evidence>
<dbReference type="AlphaFoldDB" id="A0A498HSN3"/>
<dbReference type="EMBL" id="RDQH01000342">
    <property type="protein sequence ID" value="RXH71893.1"/>
    <property type="molecule type" value="Genomic_DNA"/>
</dbReference>
<sequence>MLRRLQRNNMVARKSCKTYIIVYHFTKALQEKTDKETGRSISQGSESRDALAMHIEEAMSDLSPALMSCFLDVPFYQVIEFVVI</sequence>
<protein>
    <submittedName>
        <fullName evidence="1">Uncharacterized protein</fullName>
    </submittedName>
</protein>
<keyword evidence="2" id="KW-1185">Reference proteome</keyword>
<evidence type="ECO:0000313" key="2">
    <source>
        <dbReference type="Proteomes" id="UP000290289"/>
    </source>
</evidence>
<accession>A0A498HSN3</accession>
<comment type="caution">
    <text evidence="1">The sequence shown here is derived from an EMBL/GenBank/DDBJ whole genome shotgun (WGS) entry which is preliminary data.</text>
</comment>